<gene>
    <name evidence="2" type="ORF">SAMN05660772_01327</name>
</gene>
<feature type="transmembrane region" description="Helical" evidence="1">
    <location>
        <begin position="21"/>
        <end position="42"/>
    </location>
</feature>
<evidence type="ECO:0000313" key="3">
    <source>
        <dbReference type="Proteomes" id="UP000192408"/>
    </source>
</evidence>
<dbReference type="STRING" id="1122938.SAMN05660772_01327"/>
<keyword evidence="1" id="KW-0472">Membrane</keyword>
<dbReference type="AlphaFoldDB" id="A0A1W1V865"/>
<organism evidence="2 3">
    <name type="scientific">Pasteurella testudinis DSM 23072</name>
    <dbReference type="NCBI Taxonomy" id="1122938"/>
    <lineage>
        <taxon>Bacteria</taxon>
        <taxon>Pseudomonadati</taxon>
        <taxon>Pseudomonadota</taxon>
        <taxon>Gammaproteobacteria</taxon>
        <taxon>Pasteurellales</taxon>
        <taxon>Pasteurellaceae</taxon>
        <taxon>Pasteurella</taxon>
    </lineage>
</organism>
<reference evidence="3" key="1">
    <citation type="submission" date="2017-04" db="EMBL/GenBank/DDBJ databases">
        <authorList>
            <person name="Varghese N."/>
            <person name="Submissions S."/>
        </authorList>
    </citation>
    <scope>NUCLEOTIDE SEQUENCE [LARGE SCALE GENOMIC DNA]</scope>
    <source>
        <strain evidence="3">DSM 23072</strain>
    </source>
</reference>
<keyword evidence="1" id="KW-1133">Transmembrane helix</keyword>
<evidence type="ECO:0000313" key="2">
    <source>
        <dbReference type="EMBL" id="SMB89231.1"/>
    </source>
</evidence>
<dbReference type="EMBL" id="FWWV01000057">
    <property type="protein sequence ID" value="SMB89231.1"/>
    <property type="molecule type" value="Genomic_DNA"/>
</dbReference>
<evidence type="ECO:0000256" key="1">
    <source>
        <dbReference type="SAM" id="Phobius"/>
    </source>
</evidence>
<keyword evidence="1" id="KW-0812">Transmembrane</keyword>
<dbReference type="Pfam" id="PF10011">
    <property type="entry name" value="DUF2254"/>
    <property type="match status" value="1"/>
</dbReference>
<keyword evidence="3" id="KW-1185">Reference proteome</keyword>
<protein>
    <submittedName>
        <fullName evidence="2">Uncharacterized membrane protein</fullName>
    </submittedName>
</protein>
<feature type="transmembrane region" description="Helical" evidence="1">
    <location>
        <begin position="138"/>
        <end position="159"/>
    </location>
</feature>
<dbReference type="Proteomes" id="UP000192408">
    <property type="component" value="Unassembled WGS sequence"/>
</dbReference>
<dbReference type="InterPro" id="IPR018723">
    <property type="entry name" value="DUF2254_membrane"/>
</dbReference>
<feature type="transmembrane region" description="Helical" evidence="1">
    <location>
        <begin position="108"/>
        <end position="132"/>
    </location>
</feature>
<name>A0A1W1V865_9PAST</name>
<dbReference type="RefSeq" id="WP_115306437.1">
    <property type="nucleotide sequence ID" value="NZ_FWWV01000057.1"/>
</dbReference>
<proteinExistence type="predicted"/>
<sequence>MVLKDKLFTWLLWLKKPSNTLWITPVFGAFAAILFVLLAASVNGLLPEAFILKVKPETLDALLSIIASSMLAVSTFSLSIMVSAFASASNNATPRATELVMGDDNTRVAIASFISAFVYAVIAKTALGIGYYQESGRFILFLGTLAVLAYLIYTLIRWVKTLSQLGRMNNTLNKIEQATANTLKAYRSSPFMGANRLRQAGFRHAIHARSSGYLTHINLPHLQAIAEHEDCRLEIMVRPGDLVYSGMVLAYLDKAPASLSDSICDAFVLEDGRSYAQDPKFGMVVLSEVAQRALSPAINDPGTAIKVLTILMRLLLDAKAETQVAESQEAEPLKYPRLAIVHMNEQDLVDHAFAPIARDGAAALEIQVHLQKILQIIATQAPEASVRQAARRQAEYSLQYAEQGLRLEQEKTKLKQLHQALFAPQ</sequence>
<accession>A0A1W1V865</accession>
<feature type="transmembrane region" description="Helical" evidence="1">
    <location>
        <begin position="62"/>
        <end position="87"/>
    </location>
</feature>